<dbReference type="Proteomes" id="UP000481861">
    <property type="component" value="Unassembled WGS sequence"/>
</dbReference>
<sequence>MRLGRRRANCDQPQCKSSGRLPTFCPCTSLKPLGANFVESRLADNRGLSPRLSAADAGCVQGDDRRRASSIKVAMRSALSKRCLQTPPLYLAPSLLAAGELQSATGYGARADTTPGSGLWSVAKPVETQLARRPLESTGGLTDAQAPNKPGRRLRDCLCGLGSFRRLKDADDGKGEATTVRGAVLITPLRRSGTRQHRSRRPSLAIVQQREPRPWDLRGLLLEVVKWLGAGRRPLFSGSIR</sequence>
<evidence type="ECO:0000313" key="2">
    <source>
        <dbReference type="Proteomes" id="UP000481861"/>
    </source>
</evidence>
<proteinExistence type="predicted"/>
<protein>
    <submittedName>
        <fullName evidence="1">Uncharacterized protein</fullName>
    </submittedName>
</protein>
<name>A0A7C8IEG4_9PLEO</name>
<comment type="caution">
    <text evidence="1">The sequence shown here is derived from an EMBL/GenBank/DDBJ whole genome shotgun (WGS) entry which is preliminary data.</text>
</comment>
<evidence type="ECO:0000313" key="1">
    <source>
        <dbReference type="EMBL" id="KAF2874932.1"/>
    </source>
</evidence>
<organism evidence="1 2">
    <name type="scientific">Massariosphaeria phaeospora</name>
    <dbReference type="NCBI Taxonomy" id="100035"/>
    <lineage>
        <taxon>Eukaryota</taxon>
        <taxon>Fungi</taxon>
        <taxon>Dikarya</taxon>
        <taxon>Ascomycota</taxon>
        <taxon>Pezizomycotina</taxon>
        <taxon>Dothideomycetes</taxon>
        <taxon>Pleosporomycetidae</taxon>
        <taxon>Pleosporales</taxon>
        <taxon>Pleosporales incertae sedis</taxon>
        <taxon>Massariosphaeria</taxon>
    </lineage>
</organism>
<gene>
    <name evidence="1" type="ORF">BDV95DRAFT_656685</name>
</gene>
<dbReference type="AlphaFoldDB" id="A0A7C8IEG4"/>
<accession>A0A7C8IEG4</accession>
<reference evidence="1 2" key="1">
    <citation type="submission" date="2020-01" db="EMBL/GenBank/DDBJ databases">
        <authorList>
            <consortium name="DOE Joint Genome Institute"/>
            <person name="Haridas S."/>
            <person name="Albert R."/>
            <person name="Binder M."/>
            <person name="Bloem J."/>
            <person name="Labutti K."/>
            <person name="Salamov A."/>
            <person name="Andreopoulos B."/>
            <person name="Baker S.E."/>
            <person name="Barry K."/>
            <person name="Bills G."/>
            <person name="Bluhm B.H."/>
            <person name="Cannon C."/>
            <person name="Castanera R."/>
            <person name="Culley D.E."/>
            <person name="Daum C."/>
            <person name="Ezra D."/>
            <person name="Gonzalez J.B."/>
            <person name="Henrissat B."/>
            <person name="Kuo A."/>
            <person name="Liang C."/>
            <person name="Lipzen A."/>
            <person name="Lutzoni F."/>
            <person name="Magnuson J."/>
            <person name="Mondo S."/>
            <person name="Nolan M."/>
            <person name="Ohm R."/>
            <person name="Pangilinan J."/>
            <person name="Park H.-J.H."/>
            <person name="Ramirez L."/>
            <person name="Alfaro M."/>
            <person name="Sun H."/>
            <person name="Tritt A."/>
            <person name="Yoshinaga Y."/>
            <person name="Zwiers L.-H.L."/>
            <person name="Turgeon B.G."/>
            <person name="Goodwin S.B."/>
            <person name="Spatafora J.W."/>
            <person name="Crous P.W."/>
            <person name="Grigoriev I.V."/>
        </authorList>
    </citation>
    <scope>NUCLEOTIDE SEQUENCE [LARGE SCALE GENOMIC DNA]</scope>
    <source>
        <strain evidence="1 2">CBS 611.86</strain>
    </source>
</reference>
<keyword evidence="2" id="KW-1185">Reference proteome</keyword>
<dbReference type="EMBL" id="JAADJZ010000005">
    <property type="protein sequence ID" value="KAF2874932.1"/>
    <property type="molecule type" value="Genomic_DNA"/>
</dbReference>